<dbReference type="InterPro" id="IPR011058">
    <property type="entry name" value="Cyanovirin-N"/>
</dbReference>
<feature type="domain" description="Cyanovirin-N" evidence="1">
    <location>
        <begin position="2"/>
        <end position="107"/>
    </location>
</feature>
<dbReference type="PANTHER" id="PTHR42076:SF1">
    <property type="entry name" value="CYANOVIRIN-N DOMAIN-CONTAINING PROTEIN"/>
    <property type="match status" value="1"/>
</dbReference>
<reference evidence="2 3" key="1">
    <citation type="submission" date="2017-12" db="EMBL/GenBank/DDBJ databases">
        <authorList>
            <consortium name="DOE Joint Genome Institute"/>
            <person name="Haridas S."/>
            <person name="Kjaerbolling I."/>
            <person name="Vesth T.C."/>
            <person name="Frisvad J.C."/>
            <person name="Nybo J.L."/>
            <person name="Theobald S."/>
            <person name="Kuo A."/>
            <person name="Bowyer P."/>
            <person name="Matsuda Y."/>
            <person name="Mondo S."/>
            <person name="Lyhne E.K."/>
            <person name="Kogle M.E."/>
            <person name="Clum A."/>
            <person name="Lipzen A."/>
            <person name="Salamov A."/>
            <person name="Ngan C.Y."/>
            <person name="Daum C."/>
            <person name="Chiniquy J."/>
            <person name="Barry K."/>
            <person name="LaButti K."/>
            <person name="Simmons B.A."/>
            <person name="Magnuson J.K."/>
            <person name="Mortensen U.H."/>
            <person name="Larsen T.O."/>
            <person name="Grigoriev I.V."/>
            <person name="Baker S.E."/>
            <person name="Andersen M.R."/>
            <person name="Nordberg H.P."/>
            <person name="Cantor M.N."/>
            <person name="Hua S.X."/>
        </authorList>
    </citation>
    <scope>NUCLEOTIDE SEQUENCE [LARGE SCALE GENOMIC DNA]</scope>
    <source>
        <strain evidence="2 3">CBS 102.13</strain>
    </source>
</reference>
<dbReference type="SUPFAM" id="SSF51322">
    <property type="entry name" value="Cyanovirin-N"/>
    <property type="match status" value="1"/>
</dbReference>
<accession>A0A2I2FEJ2</accession>
<evidence type="ECO:0000313" key="3">
    <source>
        <dbReference type="Proteomes" id="UP000234585"/>
    </source>
</evidence>
<protein>
    <submittedName>
        <fullName evidence="2">Cyanovirin-N</fullName>
    </submittedName>
</protein>
<evidence type="ECO:0000259" key="1">
    <source>
        <dbReference type="SMART" id="SM01111"/>
    </source>
</evidence>
<dbReference type="SMART" id="SM01111">
    <property type="entry name" value="CVNH"/>
    <property type="match status" value="1"/>
</dbReference>
<name>A0A2I2FEJ2_ASPCN</name>
<evidence type="ECO:0000313" key="2">
    <source>
        <dbReference type="EMBL" id="PLB39052.1"/>
    </source>
</evidence>
<dbReference type="Proteomes" id="UP000234585">
    <property type="component" value="Unassembled WGS sequence"/>
</dbReference>
<dbReference type="OrthoDB" id="2441380at2759"/>
<proteinExistence type="predicted"/>
<gene>
    <name evidence="2" type="ORF">BDW47DRAFT_104181</name>
</gene>
<organism evidence="2 3">
    <name type="scientific">Aspergillus candidus</name>
    <dbReference type="NCBI Taxonomy" id="41067"/>
    <lineage>
        <taxon>Eukaryota</taxon>
        <taxon>Fungi</taxon>
        <taxon>Dikarya</taxon>
        <taxon>Ascomycota</taxon>
        <taxon>Pezizomycotina</taxon>
        <taxon>Eurotiomycetes</taxon>
        <taxon>Eurotiomycetidae</taxon>
        <taxon>Eurotiales</taxon>
        <taxon>Aspergillaceae</taxon>
        <taxon>Aspergillus</taxon>
        <taxon>Aspergillus subgen. Circumdati</taxon>
    </lineage>
</organism>
<sequence length="110" mass="12130">MSFHLSSHDIHIREENGSTMLLAQVRDHTGRLCSRKIRLDDHIGNSDGYFVWDGANFTRSARNIGLEASDKGPKLTADLEMHGGGTRGRQGLFLADKIANVDGHLRFLGA</sequence>
<dbReference type="Gene3D" id="2.30.60.10">
    <property type="entry name" value="Cyanovirin-N"/>
    <property type="match status" value="1"/>
</dbReference>
<keyword evidence="3" id="KW-1185">Reference proteome</keyword>
<dbReference type="RefSeq" id="XP_024673064.1">
    <property type="nucleotide sequence ID" value="XM_024812269.1"/>
</dbReference>
<dbReference type="AlphaFoldDB" id="A0A2I2FEJ2"/>
<dbReference type="PANTHER" id="PTHR42076">
    <property type="entry name" value="CYANOVIRIN-N HOMOLOG"/>
    <property type="match status" value="1"/>
</dbReference>
<dbReference type="GeneID" id="36519429"/>
<dbReference type="InterPro" id="IPR036673">
    <property type="entry name" value="Cyanovirin-N_sf"/>
</dbReference>
<dbReference type="Pfam" id="PF08881">
    <property type="entry name" value="CVNH"/>
    <property type="match status" value="1"/>
</dbReference>
<dbReference type="EMBL" id="KZ559132">
    <property type="protein sequence ID" value="PLB39052.1"/>
    <property type="molecule type" value="Genomic_DNA"/>
</dbReference>